<dbReference type="EMBL" id="JAGKON010000013">
    <property type="protein sequence ID" value="MBQ0600858.1"/>
    <property type="molecule type" value="Genomic_DNA"/>
</dbReference>
<keyword evidence="1" id="KW-0472">Membrane</keyword>
<keyword evidence="1" id="KW-0812">Transmembrane</keyword>
<comment type="caution">
    <text evidence="2">The sequence shown here is derived from an EMBL/GenBank/DDBJ whole genome shotgun (WGS) entry which is preliminary data.</text>
</comment>
<feature type="transmembrane region" description="Helical" evidence="1">
    <location>
        <begin position="7"/>
        <end position="23"/>
    </location>
</feature>
<name>A0AAP2BJR4_KLEOX</name>
<evidence type="ECO:0000313" key="3">
    <source>
        <dbReference type="Proteomes" id="UP000673434"/>
    </source>
</evidence>
<accession>A0AAP2BJR4</accession>
<keyword evidence="1" id="KW-1133">Transmembrane helix</keyword>
<organism evidence="2 3">
    <name type="scientific">Klebsiella oxytoca</name>
    <dbReference type="NCBI Taxonomy" id="571"/>
    <lineage>
        <taxon>Bacteria</taxon>
        <taxon>Pseudomonadati</taxon>
        <taxon>Pseudomonadota</taxon>
        <taxon>Gammaproteobacteria</taxon>
        <taxon>Enterobacterales</taxon>
        <taxon>Enterobacteriaceae</taxon>
        <taxon>Klebsiella/Raoultella group</taxon>
        <taxon>Klebsiella</taxon>
    </lineage>
</organism>
<feature type="transmembrane region" description="Helical" evidence="1">
    <location>
        <begin position="108"/>
        <end position="129"/>
    </location>
</feature>
<protein>
    <submittedName>
        <fullName evidence="2">Uncharacterized protein</fullName>
    </submittedName>
</protein>
<feature type="transmembrane region" description="Helical" evidence="1">
    <location>
        <begin position="43"/>
        <end position="67"/>
    </location>
</feature>
<dbReference type="AlphaFoldDB" id="A0AAP2BJR4"/>
<sequence>MKMYKSLMTFTGIISVFSVYGIYKLGRLHFLPVWNGGPEDKTFISLGLLFCLAIFLMALEHFLTLAIGTIRLSLRSQTFVNFSSLTTIIKAALFPFKCIAYLSSMVIASSLFSMGGGVVATLFIGYLYFFKLPVLNEFVNKKIVDGFTDETKFN</sequence>
<reference evidence="2 3" key="1">
    <citation type="submission" date="2021-03" db="EMBL/GenBank/DDBJ databases">
        <authorList>
            <person name="Stanton E."/>
        </authorList>
    </citation>
    <scope>NUCLEOTIDE SEQUENCE [LARGE SCALE GENOMIC DNA]</scope>
    <source>
        <strain evidence="2 3">2020EL-00037</strain>
    </source>
</reference>
<dbReference type="Proteomes" id="UP000673434">
    <property type="component" value="Unassembled WGS sequence"/>
</dbReference>
<keyword evidence="3" id="KW-1185">Reference proteome</keyword>
<dbReference type="RefSeq" id="WP_210846262.1">
    <property type="nucleotide sequence ID" value="NZ_JAGKON010000013.1"/>
</dbReference>
<evidence type="ECO:0000256" key="1">
    <source>
        <dbReference type="SAM" id="Phobius"/>
    </source>
</evidence>
<evidence type="ECO:0000313" key="2">
    <source>
        <dbReference type="EMBL" id="MBQ0600858.1"/>
    </source>
</evidence>
<gene>
    <name evidence="2" type="ORF">J7S78_13755</name>
</gene>
<proteinExistence type="predicted"/>
<feature type="transmembrane region" description="Helical" evidence="1">
    <location>
        <begin position="79"/>
        <end position="102"/>
    </location>
</feature>